<evidence type="ECO:0000313" key="1">
    <source>
        <dbReference type="EMBL" id="ARV76949.1"/>
    </source>
</evidence>
<reference evidence="1 2" key="1">
    <citation type="submission" date="2017-05" db="EMBL/GenBank/DDBJ databases">
        <authorList>
            <person name="Song R."/>
            <person name="Chenine A.L."/>
            <person name="Ruprecht R.M."/>
        </authorList>
    </citation>
    <scope>NUCLEOTIDE SEQUENCE [LARGE SCALE GENOMIC DNA]</scope>
</reference>
<protein>
    <submittedName>
        <fullName evidence="1">Uncharacterized protein</fullName>
    </submittedName>
</protein>
<dbReference type="EMBL" id="MF042360">
    <property type="protein sequence ID" value="ARV76949.1"/>
    <property type="molecule type" value="Genomic_DNA"/>
</dbReference>
<gene>
    <name evidence="1" type="ORF">PHABIO_318</name>
</gene>
<accession>A0A1Y0SZJ8</accession>
<keyword evidence="2" id="KW-1185">Reference proteome</keyword>
<evidence type="ECO:0000313" key="2">
    <source>
        <dbReference type="Proteomes" id="UP000225448"/>
    </source>
</evidence>
<proteinExistence type="predicted"/>
<organism evidence="1 2">
    <name type="scientific">Pseudomonas phage Phabio</name>
    <dbReference type="NCBI Taxonomy" id="2006668"/>
    <lineage>
        <taxon>Viruses</taxon>
        <taxon>Duplodnaviria</taxon>
        <taxon>Heunggongvirae</taxon>
        <taxon>Uroviricota</taxon>
        <taxon>Caudoviricetes</taxon>
        <taxon>Chimalliviridae</taxon>
        <taxon>Phabiovirus</taxon>
        <taxon>Phabiovirus phabio</taxon>
    </lineage>
</organism>
<dbReference type="Proteomes" id="UP000225448">
    <property type="component" value="Segment"/>
</dbReference>
<sequence>MEKLLRYATNVQLETYKSPGKFYDAMYLHEESYHGEQFLPMHISDEFKVACESKDTSVYKLVLEVVSKHGRPSYHSGWSFTPKLTDFWIGFLGTSFEEVHTAALKYCVDNTDHSLEPTVHVRGSFSPTIQPLVLRNKTYPHYLDDKNV</sequence>
<name>A0A1Y0SZJ8_9CAUD</name>